<sequence length="278" mass="30033">MSIRTLLLVPTALVMLSAAPAIPPQAASVPYAPTLTFDVTSVKECLPGPHGNGLQSPLHSSQLTATGVWAAQLVGLAYGLDYRTQVLGGPEWVQATRSNDIRFDVQARSDSITNDRLARLSDDRAKLEKEHMIRALLVDRFGLKAHLETREAPAFTLTIAKRGPKLEKGSPVGPNTGIESDPDPKGIALIAHGATIADLSKTLQFYLRKTVIDQSGIVGTFDFKLQFHGSLSDMGTDEESMWPPVETAIQEQLGLQLKNTKAPVSVVVIDHIQMPSPN</sequence>
<feature type="signal peptide" evidence="1">
    <location>
        <begin position="1"/>
        <end position="26"/>
    </location>
</feature>
<accession>A0AAU7DG13</accession>
<evidence type="ECO:0000256" key="1">
    <source>
        <dbReference type="SAM" id="SignalP"/>
    </source>
</evidence>
<dbReference type="RefSeq" id="WP_348260982.1">
    <property type="nucleotide sequence ID" value="NZ_CP121196.1"/>
</dbReference>
<name>A0AAU7DG13_9BACT</name>
<dbReference type="AlphaFoldDB" id="A0AAU7DG13"/>
<feature type="chain" id="PRO_5043772715" evidence="1">
    <location>
        <begin position="27"/>
        <end position="278"/>
    </location>
</feature>
<keyword evidence="1" id="KW-0732">Signal</keyword>
<organism evidence="2">
    <name type="scientific">Telmatobacter sp. DSM 110680</name>
    <dbReference type="NCBI Taxonomy" id="3036704"/>
    <lineage>
        <taxon>Bacteria</taxon>
        <taxon>Pseudomonadati</taxon>
        <taxon>Acidobacteriota</taxon>
        <taxon>Terriglobia</taxon>
        <taxon>Terriglobales</taxon>
        <taxon>Acidobacteriaceae</taxon>
        <taxon>Telmatobacter</taxon>
    </lineage>
</organism>
<proteinExistence type="predicted"/>
<dbReference type="InterPro" id="IPR017801">
    <property type="entry name" value="DUF3738"/>
</dbReference>
<dbReference type="EMBL" id="CP121196">
    <property type="protein sequence ID" value="XBH15751.1"/>
    <property type="molecule type" value="Genomic_DNA"/>
</dbReference>
<dbReference type="Pfam" id="PF12543">
    <property type="entry name" value="DUF3738"/>
    <property type="match status" value="1"/>
</dbReference>
<protein>
    <submittedName>
        <fullName evidence="2">TIGR03435 family protein</fullName>
    </submittedName>
</protein>
<reference evidence="2" key="1">
    <citation type="submission" date="2023-03" db="EMBL/GenBank/DDBJ databases">
        <title>Edaphobacter sp.</title>
        <authorList>
            <person name="Huber K.J."/>
            <person name="Papendorf J."/>
            <person name="Pilke C."/>
            <person name="Bunk B."/>
            <person name="Sproeer C."/>
            <person name="Pester M."/>
        </authorList>
    </citation>
    <scope>NUCLEOTIDE SEQUENCE</scope>
    <source>
        <strain evidence="2">DSM 110680</strain>
    </source>
</reference>
<evidence type="ECO:0000313" key="2">
    <source>
        <dbReference type="EMBL" id="XBH15751.1"/>
    </source>
</evidence>
<gene>
    <name evidence="2" type="ORF">P8935_14345</name>
</gene>
<dbReference type="NCBIfam" id="TIGR03435">
    <property type="entry name" value="Soli_TIGR03435"/>
    <property type="match status" value="1"/>
</dbReference>